<keyword evidence="3" id="KW-1185">Reference proteome</keyword>
<name>A0ABX7C1I1_9HYPH</name>
<dbReference type="EMBL" id="CP068046">
    <property type="protein sequence ID" value="QQR38086.1"/>
    <property type="molecule type" value="Genomic_DNA"/>
</dbReference>
<evidence type="ECO:0000313" key="2">
    <source>
        <dbReference type="EMBL" id="QQR38086.1"/>
    </source>
</evidence>
<gene>
    <name evidence="2" type="ORF">JI748_09795</name>
</gene>
<evidence type="ECO:0000256" key="1">
    <source>
        <dbReference type="SAM" id="Phobius"/>
    </source>
</evidence>
<keyword evidence="1" id="KW-0812">Transmembrane</keyword>
<protein>
    <submittedName>
        <fullName evidence="2">Uncharacterized protein</fullName>
    </submittedName>
</protein>
<keyword evidence="1" id="KW-0472">Membrane</keyword>
<keyword evidence="1" id="KW-1133">Transmembrane helix</keyword>
<dbReference type="Proteomes" id="UP000595857">
    <property type="component" value="Chromosome"/>
</dbReference>
<feature type="transmembrane region" description="Helical" evidence="1">
    <location>
        <begin position="6"/>
        <end position="27"/>
    </location>
</feature>
<proteinExistence type="predicted"/>
<dbReference type="RefSeq" id="WP_201629966.1">
    <property type="nucleotide sequence ID" value="NZ_CP068046.1"/>
</dbReference>
<evidence type="ECO:0000313" key="3">
    <source>
        <dbReference type="Proteomes" id="UP000595857"/>
    </source>
</evidence>
<sequence length="63" mass="7364">MDFMLFAFAVDLALWTFAGYGAFRLARRLWPNRAFDPQLIMLGFFIVGALVIMATFTHWLIYK</sequence>
<organism evidence="2 3">
    <name type="scientific">Devosia rhizoryzae</name>
    <dbReference type="NCBI Taxonomy" id="2774137"/>
    <lineage>
        <taxon>Bacteria</taxon>
        <taxon>Pseudomonadati</taxon>
        <taxon>Pseudomonadota</taxon>
        <taxon>Alphaproteobacteria</taxon>
        <taxon>Hyphomicrobiales</taxon>
        <taxon>Devosiaceae</taxon>
        <taxon>Devosia</taxon>
    </lineage>
</organism>
<feature type="transmembrane region" description="Helical" evidence="1">
    <location>
        <begin position="39"/>
        <end position="61"/>
    </location>
</feature>
<reference evidence="2 3" key="1">
    <citation type="submission" date="2021-01" db="EMBL/GenBank/DDBJ databases">
        <title>Genome seq and assembly of Devosia sp. LEGU1.</title>
        <authorList>
            <person name="Chhetri G."/>
        </authorList>
    </citation>
    <scope>NUCLEOTIDE SEQUENCE [LARGE SCALE GENOMIC DNA]</scope>
    <source>
        <strain evidence="2 3">LEGU1</strain>
    </source>
</reference>
<accession>A0ABX7C1I1</accession>